<dbReference type="AlphaFoldDB" id="A0A4V2USX3"/>
<reference evidence="3 4" key="1">
    <citation type="submission" date="2019-03" db="EMBL/GenBank/DDBJ databases">
        <title>Genomic Encyclopedia of Type Strains, Phase IV (KMG-IV): sequencing the most valuable type-strain genomes for metagenomic binning, comparative biology and taxonomic classification.</title>
        <authorList>
            <person name="Goeker M."/>
        </authorList>
    </citation>
    <scope>NUCLEOTIDE SEQUENCE [LARGE SCALE GENOMIC DNA]</scope>
    <source>
        <strain evidence="3 4">DSM 23802</strain>
    </source>
</reference>
<dbReference type="GO" id="GO:0004553">
    <property type="term" value="F:hydrolase activity, hydrolyzing O-glycosyl compounds"/>
    <property type="evidence" value="ECO:0007669"/>
    <property type="project" value="InterPro"/>
</dbReference>
<dbReference type="GO" id="GO:0009254">
    <property type="term" value="P:peptidoglycan turnover"/>
    <property type="evidence" value="ECO:0007669"/>
    <property type="project" value="InterPro"/>
</dbReference>
<evidence type="ECO:0000313" key="4">
    <source>
        <dbReference type="Proteomes" id="UP000295788"/>
    </source>
</evidence>
<dbReference type="PANTHER" id="PTHR39160:SF4">
    <property type="entry name" value="RESUSCITATION-PROMOTING FACTOR RPFB"/>
    <property type="match status" value="1"/>
</dbReference>
<organism evidence="3 4">
    <name type="scientific">Tepidibacillus fermentans</name>
    <dbReference type="NCBI Taxonomy" id="1281767"/>
    <lineage>
        <taxon>Bacteria</taxon>
        <taxon>Bacillati</taxon>
        <taxon>Bacillota</taxon>
        <taxon>Bacilli</taxon>
        <taxon>Bacillales</taxon>
        <taxon>Bacillaceae</taxon>
        <taxon>Tepidibacillus</taxon>
    </lineage>
</organism>
<dbReference type="EMBL" id="SMAB01000006">
    <property type="protein sequence ID" value="TCS83131.1"/>
    <property type="molecule type" value="Genomic_DNA"/>
</dbReference>
<dbReference type="Pfam" id="PF06725">
    <property type="entry name" value="3D"/>
    <property type="match status" value="1"/>
</dbReference>
<dbReference type="OrthoDB" id="9798935at2"/>
<dbReference type="InterPro" id="IPR036908">
    <property type="entry name" value="RlpA-like_sf"/>
</dbReference>
<evidence type="ECO:0000256" key="1">
    <source>
        <dbReference type="ARBA" id="ARBA00022729"/>
    </source>
</evidence>
<protein>
    <submittedName>
        <fullName evidence="3">3D (Asp-Asp-Asp) domain-containing protein</fullName>
    </submittedName>
</protein>
<dbReference type="CDD" id="cd22786">
    <property type="entry name" value="DPBB_YuiC-like"/>
    <property type="match status" value="1"/>
</dbReference>
<dbReference type="Gene3D" id="2.40.40.10">
    <property type="entry name" value="RlpA-like domain"/>
    <property type="match status" value="1"/>
</dbReference>
<dbReference type="Proteomes" id="UP000295788">
    <property type="component" value="Unassembled WGS sequence"/>
</dbReference>
<dbReference type="RefSeq" id="WP_132768063.1">
    <property type="nucleotide sequence ID" value="NZ_SMAB01000006.1"/>
</dbReference>
<accession>A0A4V2USX3</accession>
<dbReference type="PANTHER" id="PTHR39160">
    <property type="entry name" value="CELL WALL-BINDING PROTEIN YOCH"/>
    <property type="match status" value="1"/>
</dbReference>
<proteinExistence type="predicted"/>
<evidence type="ECO:0000259" key="2">
    <source>
        <dbReference type="Pfam" id="PF06725"/>
    </source>
</evidence>
<gene>
    <name evidence="3" type="ORF">EDD72_10657</name>
</gene>
<dbReference type="InterPro" id="IPR051933">
    <property type="entry name" value="Resuscitation_pf_RpfB"/>
</dbReference>
<dbReference type="GO" id="GO:0019867">
    <property type="term" value="C:outer membrane"/>
    <property type="evidence" value="ECO:0007669"/>
    <property type="project" value="InterPro"/>
</dbReference>
<keyword evidence="4" id="KW-1185">Reference proteome</keyword>
<feature type="domain" description="3D" evidence="2">
    <location>
        <begin position="135"/>
        <end position="197"/>
    </location>
</feature>
<dbReference type="SUPFAM" id="SSF50685">
    <property type="entry name" value="Barwin-like endoglucanases"/>
    <property type="match status" value="1"/>
</dbReference>
<evidence type="ECO:0000313" key="3">
    <source>
        <dbReference type="EMBL" id="TCS83131.1"/>
    </source>
</evidence>
<comment type="caution">
    <text evidence="3">The sequence shown here is derived from an EMBL/GenBank/DDBJ whole genome shotgun (WGS) entry which is preliminary data.</text>
</comment>
<name>A0A4V2USX3_9BACI</name>
<keyword evidence="1" id="KW-0732">Signal</keyword>
<dbReference type="InterPro" id="IPR010611">
    <property type="entry name" value="3D_dom"/>
</dbReference>
<sequence length="221" mass="25045">MSTKNKQPAKLSLLFLLVVISIQLMGFTMIPKQIENRNQNNHVNHDFMNEMFHFFLEDHQLPFLGKLLSKEQKEPIKAKSNETKSQPIFDLSKYEKVHVVATGYTAGKESTGKDKSHPQYGITYSGVRVIRGNYSTIAADLNVFPIGTVLYIPGYGYGVVADKGSAIKGNKLDLYFETIQDVYQEWGKREVDVYVIKKGDGTLTEEVMKEYNRAEPVDAIK</sequence>